<dbReference type="AlphaFoldDB" id="A0A8H3YE94"/>
<dbReference type="PANTHER" id="PTHR15314:SF1">
    <property type="entry name" value="RIBONUCLEASE P PROTEIN SUBUNIT P20"/>
    <property type="match status" value="1"/>
</dbReference>
<evidence type="ECO:0000256" key="2">
    <source>
        <dbReference type="ARBA" id="ARBA00022694"/>
    </source>
</evidence>
<evidence type="ECO:0000256" key="1">
    <source>
        <dbReference type="ARBA" id="ARBA00004604"/>
    </source>
</evidence>
<protein>
    <submittedName>
        <fullName evidence="5">Uncharacterized protein</fullName>
    </submittedName>
</protein>
<keyword evidence="6" id="KW-1185">Reference proteome</keyword>
<dbReference type="PANTHER" id="PTHR15314">
    <property type="entry name" value="RIBONUCLEASE P PROTEIN SUBUNIT P20"/>
    <property type="match status" value="1"/>
</dbReference>
<keyword evidence="3" id="KW-0539">Nucleus</keyword>
<sequence length="477" mass="50628">MASLGPQKNGSKTKPQKRPAQTSSQDAGMHPPKKQRIDADAAKGNGKAKVAIAGTGARADGTKNAVKGKANERERVDGKQTSAKDAEKQGEKSVDGLIAAAPAIEKPVQMTGTNTKAAEAVPKATEISTETSQNKSIGGIPAKTIPPVERNPPKSAPSRDVGTSGPREPKQRPKNAKTSKPSNKDGAIINGKQLRIARRMPPVKPVTADGQNALGRPKSASGSNPTRAIEGRDVVFVTRKTNLGSYMRRCKTLLVEDGLNQITLHALCVAIPHAVMLLYALTDILPFPRQFIHHEIQTSSVECHDEMSLVAAELQKEDAVGADKGKGKSKALAIFEEDEAGFRSRTKSGIRITIRIGKGARVSPAEHENPTAQKTGGKKARPNKAQRVAKRAQEDGERDADMGEPVGIVDEEEGMNEEAVNGPKAGAPKHQGKALMTTKSPRKGIEKADGLPGGARKQKKLAAKQKPRTNAVAMDVD</sequence>
<feature type="compositionally biased region" description="Low complexity" evidence="4">
    <location>
        <begin position="42"/>
        <end position="54"/>
    </location>
</feature>
<comment type="subcellular location">
    <subcellularLocation>
        <location evidence="1">Nucleus</location>
        <location evidence="1">Nucleolus</location>
    </subcellularLocation>
</comment>
<feature type="compositionally biased region" description="Basic and acidic residues" evidence="4">
    <location>
        <begin position="391"/>
        <end position="401"/>
    </location>
</feature>
<dbReference type="GO" id="GO:0003676">
    <property type="term" value="F:nucleic acid binding"/>
    <property type="evidence" value="ECO:0007669"/>
    <property type="project" value="InterPro"/>
</dbReference>
<feature type="region of interest" description="Disordered" evidence="4">
    <location>
        <begin position="361"/>
        <end position="403"/>
    </location>
</feature>
<dbReference type="GO" id="GO:0000172">
    <property type="term" value="C:ribonuclease MRP complex"/>
    <property type="evidence" value="ECO:0007669"/>
    <property type="project" value="InterPro"/>
</dbReference>
<accession>A0A8H3YE94</accession>
<dbReference type="InterPro" id="IPR036882">
    <property type="entry name" value="Alba-like_dom_sf"/>
</dbReference>
<feature type="region of interest" description="Disordered" evidence="4">
    <location>
        <begin position="1"/>
        <end position="189"/>
    </location>
</feature>
<comment type="caution">
    <text evidence="5">The sequence shown here is derived from an EMBL/GenBank/DDBJ whole genome shotgun (WGS) entry which is preliminary data.</text>
</comment>
<evidence type="ECO:0000256" key="3">
    <source>
        <dbReference type="ARBA" id="ARBA00023242"/>
    </source>
</evidence>
<dbReference type="GO" id="GO:0005655">
    <property type="term" value="C:nucleolar ribonuclease P complex"/>
    <property type="evidence" value="ECO:0007669"/>
    <property type="project" value="InterPro"/>
</dbReference>
<dbReference type="Gene3D" id="3.30.110.20">
    <property type="entry name" value="Alba-like domain"/>
    <property type="match status" value="1"/>
</dbReference>
<dbReference type="InterPro" id="IPR014612">
    <property type="entry name" value="Pop7/Rpp20"/>
</dbReference>
<feature type="compositionally biased region" description="Basic residues" evidence="4">
    <location>
        <begin position="376"/>
        <end position="390"/>
    </location>
</feature>
<dbReference type="SUPFAM" id="SSF82704">
    <property type="entry name" value="AlbA-like"/>
    <property type="match status" value="1"/>
</dbReference>
<evidence type="ECO:0000313" key="6">
    <source>
        <dbReference type="Proteomes" id="UP000620104"/>
    </source>
</evidence>
<evidence type="ECO:0000313" key="5">
    <source>
        <dbReference type="EMBL" id="GHJ84536.1"/>
    </source>
</evidence>
<dbReference type="OrthoDB" id="416729at2759"/>
<feature type="region of interest" description="Disordered" evidence="4">
    <location>
        <begin position="205"/>
        <end position="226"/>
    </location>
</feature>
<keyword evidence="2" id="KW-0819">tRNA processing</keyword>
<evidence type="ECO:0000256" key="4">
    <source>
        <dbReference type="SAM" id="MobiDB-lite"/>
    </source>
</evidence>
<dbReference type="Proteomes" id="UP000620104">
    <property type="component" value="Unassembled WGS sequence"/>
</dbReference>
<dbReference type="EMBL" id="BLZA01000009">
    <property type="protein sequence ID" value="GHJ84536.1"/>
    <property type="molecule type" value="Genomic_DNA"/>
</dbReference>
<name>A0A8H3YE94_9TREE</name>
<feature type="compositionally biased region" description="Polar residues" evidence="4">
    <location>
        <begin position="126"/>
        <end position="136"/>
    </location>
</feature>
<proteinExistence type="predicted"/>
<feature type="compositionally biased region" description="Polar residues" evidence="4">
    <location>
        <begin position="1"/>
        <end position="26"/>
    </location>
</feature>
<feature type="compositionally biased region" description="Basic residues" evidence="4">
    <location>
        <begin position="456"/>
        <end position="467"/>
    </location>
</feature>
<feature type="region of interest" description="Disordered" evidence="4">
    <location>
        <begin position="418"/>
        <end position="477"/>
    </location>
</feature>
<dbReference type="GO" id="GO:0001682">
    <property type="term" value="P:tRNA 5'-leader removal"/>
    <property type="evidence" value="ECO:0007669"/>
    <property type="project" value="InterPro"/>
</dbReference>
<organism evidence="5 6">
    <name type="scientific">Naganishia liquefaciens</name>
    <dbReference type="NCBI Taxonomy" id="104408"/>
    <lineage>
        <taxon>Eukaryota</taxon>
        <taxon>Fungi</taxon>
        <taxon>Dikarya</taxon>
        <taxon>Basidiomycota</taxon>
        <taxon>Agaricomycotina</taxon>
        <taxon>Tremellomycetes</taxon>
        <taxon>Filobasidiales</taxon>
        <taxon>Filobasidiaceae</taxon>
        <taxon>Naganishia</taxon>
    </lineage>
</organism>
<feature type="compositionally biased region" description="Basic and acidic residues" evidence="4">
    <location>
        <begin position="69"/>
        <end position="94"/>
    </location>
</feature>
<gene>
    <name evidence="5" type="ORF">NliqN6_0938</name>
</gene>
<reference evidence="5" key="1">
    <citation type="submission" date="2020-07" db="EMBL/GenBank/DDBJ databases">
        <title>Draft Genome Sequence of a Deep-Sea Yeast, Naganishia (Cryptococcus) liquefaciens strain N6.</title>
        <authorList>
            <person name="Han Y.W."/>
            <person name="Kajitani R."/>
            <person name="Morimoto H."/>
            <person name="Parhat M."/>
            <person name="Tsubouchi H."/>
            <person name="Bakenova O."/>
            <person name="Ogata M."/>
            <person name="Argunhan B."/>
            <person name="Aoki R."/>
            <person name="Kajiwara S."/>
            <person name="Itoh T."/>
            <person name="Iwasaki H."/>
        </authorList>
    </citation>
    <scope>NUCLEOTIDE SEQUENCE</scope>
    <source>
        <strain evidence="5">N6</strain>
    </source>
</reference>